<dbReference type="Proteomes" id="UP000254875">
    <property type="component" value="Unassembled WGS sequence"/>
</dbReference>
<sequence length="72" mass="7906">MADCTVIEESGYVGHCTVFESAPGQWEAWLALHSPLRHGAEPPDVKVRISSIEPAGQPMNGWPVRPQLLSHM</sequence>
<comment type="caution">
    <text evidence="1">The sequence shown here is derived from an EMBL/GenBank/DDBJ whole genome shotgun (WGS) entry which is preliminary data.</text>
</comment>
<gene>
    <name evidence="1" type="ORF">DLM46_34540</name>
</gene>
<protein>
    <submittedName>
        <fullName evidence="1">Uncharacterized protein</fullName>
    </submittedName>
</protein>
<reference evidence="2" key="1">
    <citation type="submission" date="2018-05" db="EMBL/GenBank/DDBJ databases">
        <authorList>
            <person name="Feng T."/>
        </authorList>
    </citation>
    <scope>NUCLEOTIDE SEQUENCE [LARGE SCALE GENOMIC DNA]</scope>
    <source>
        <strain evidence="2">S27</strain>
    </source>
</reference>
<dbReference type="EMBL" id="QHKS01000038">
    <property type="protein sequence ID" value="RDJ98174.1"/>
    <property type="molecule type" value="Genomic_DNA"/>
</dbReference>
<evidence type="ECO:0000313" key="2">
    <source>
        <dbReference type="Proteomes" id="UP000254875"/>
    </source>
</evidence>
<accession>A0A370MXU3</accession>
<dbReference type="AlphaFoldDB" id="A0A370MXU3"/>
<evidence type="ECO:0000313" key="1">
    <source>
        <dbReference type="EMBL" id="RDJ98174.1"/>
    </source>
</evidence>
<keyword evidence="2" id="KW-1185">Reference proteome</keyword>
<proteinExistence type="predicted"/>
<organism evidence="1 2">
    <name type="scientific">Paraburkholderia lacunae</name>
    <dbReference type="NCBI Taxonomy" id="2211104"/>
    <lineage>
        <taxon>Bacteria</taxon>
        <taxon>Pseudomonadati</taxon>
        <taxon>Pseudomonadota</taxon>
        <taxon>Betaproteobacteria</taxon>
        <taxon>Burkholderiales</taxon>
        <taxon>Burkholderiaceae</taxon>
        <taxon>Paraburkholderia</taxon>
    </lineage>
</organism>
<name>A0A370MXU3_9BURK</name>